<name>A0A1R4JRM3_9MICO</name>
<evidence type="ECO:0000313" key="4">
    <source>
        <dbReference type="EMBL" id="SJN34638.1"/>
    </source>
</evidence>
<reference evidence="5" key="1">
    <citation type="submission" date="2017-02" db="EMBL/GenBank/DDBJ databases">
        <authorList>
            <person name="Dridi B."/>
        </authorList>
    </citation>
    <scope>NUCLEOTIDE SEQUENCE [LARGE SCALE GENOMIC DNA]</scope>
    <source>
        <strain evidence="5">EB411</strain>
    </source>
</reference>
<proteinExistence type="predicted"/>
<feature type="DNA-binding region" description="H-T-H motif" evidence="2">
    <location>
        <begin position="25"/>
        <end position="44"/>
    </location>
</feature>
<dbReference type="InterPro" id="IPR009057">
    <property type="entry name" value="Homeodomain-like_sf"/>
</dbReference>
<dbReference type="Pfam" id="PF13560">
    <property type="entry name" value="HTH_31"/>
    <property type="match status" value="1"/>
</dbReference>
<dbReference type="EMBL" id="FUKR01000051">
    <property type="protein sequence ID" value="SJN34638.1"/>
    <property type="molecule type" value="Genomic_DNA"/>
</dbReference>
<dbReference type="InterPro" id="IPR036271">
    <property type="entry name" value="Tet_transcr_reg_TetR-rel_C_sf"/>
</dbReference>
<evidence type="ECO:0000259" key="3">
    <source>
        <dbReference type="PROSITE" id="PS50977"/>
    </source>
</evidence>
<dbReference type="InterPro" id="IPR001647">
    <property type="entry name" value="HTH_TetR"/>
</dbReference>
<evidence type="ECO:0000256" key="1">
    <source>
        <dbReference type="ARBA" id="ARBA00023125"/>
    </source>
</evidence>
<organism evidence="4 5">
    <name type="scientific">Mycetocola reblochoni REB411</name>
    <dbReference type="NCBI Taxonomy" id="1255698"/>
    <lineage>
        <taxon>Bacteria</taxon>
        <taxon>Bacillati</taxon>
        <taxon>Actinomycetota</taxon>
        <taxon>Actinomycetes</taxon>
        <taxon>Micrococcales</taxon>
        <taxon>Microbacteriaceae</taxon>
        <taxon>Mycetocola</taxon>
    </lineage>
</organism>
<keyword evidence="1 2" id="KW-0238">DNA-binding</keyword>
<dbReference type="PROSITE" id="PS50977">
    <property type="entry name" value="HTH_TETR_2"/>
    <property type="match status" value="1"/>
</dbReference>
<feature type="domain" description="HTH tetR-type" evidence="3">
    <location>
        <begin position="2"/>
        <end position="62"/>
    </location>
</feature>
<gene>
    <name evidence="4" type="ORF">FM119_09045</name>
</gene>
<dbReference type="Gene3D" id="1.10.357.10">
    <property type="entry name" value="Tetracycline Repressor, domain 2"/>
    <property type="match status" value="1"/>
</dbReference>
<dbReference type="InterPro" id="IPR001387">
    <property type="entry name" value="Cro/C1-type_HTH"/>
</dbReference>
<protein>
    <submittedName>
        <fullName evidence="4">Transcriptional regulator, TetR family</fullName>
    </submittedName>
</protein>
<evidence type="ECO:0000256" key="2">
    <source>
        <dbReference type="PROSITE-ProRule" id="PRU00335"/>
    </source>
</evidence>
<dbReference type="GO" id="GO:0003677">
    <property type="term" value="F:DNA binding"/>
    <property type="evidence" value="ECO:0007669"/>
    <property type="project" value="UniProtKB-UniRule"/>
</dbReference>
<dbReference type="SUPFAM" id="SSF46689">
    <property type="entry name" value="Homeodomain-like"/>
    <property type="match status" value="1"/>
</dbReference>
<keyword evidence="5" id="KW-1185">Reference proteome</keyword>
<sequence>MGLTPELVVDTALELTEHSHLLGWSIRDLARRLDVTASVIYHHVGGKDLIARRVVERVLDGLGAPSADLPWDEYFRNLLFAAYPIVAAHPGVAKWLLMHGPTFPAALPILDRGIAALLRAGFGDQAGLAYATLLNTALLTITIGDDRLLHEEDGPRDHASMMAEFRDASEGSPGLQLLTRTLIDPFLRGGDAAVTQREAYYRFVVDTTITGLAAQLTGSGLQGEDRG</sequence>
<dbReference type="SUPFAM" id="SSF48498">
    <property type="entry name" value="Tetracyclin repressor-like, C-terminal domain"/>
    <property type="match status" value="1"/>
</dbReference>
<dbReference type="CDD" id="cd00093">
    <property type="entry name" value="HTH_XRE"/>
    <property type="match status" value="1"/>
</dbReference>
<accession>A0A1R4JRM3</accession>
<dbReference type="Proteomes" id="UP000196778">
    <property type="component" value="Unassembled WGS sequence"/>
</dbReference>
<evidence type="ECO:0000313" key="5">
    <source>
        <dbReference type="Proteomes" id="UP000196778"/>
    </source>
</evidence>
<dbReference type="AlphaFoldDB" id="A0A1R4JRM3"/>